<evidence type="ECO:0000256" key="1">
    <source>
        <dbReference type="SAM" id="Coils"/>
    </source>
</evidence>
<feature type="coiled-coil region" evidence="1">
    <location>
        <begin position="254"/>
        <end position="342"/>
    </location>
</feature>
<dbReference type="PANTHER" id="PTHR30469:SF15">
    <property type="entry name" value="HLYD FAMILY OF SECRETION PROTEINS"/>
    <property type="match status" value="1"/>
</dbReference>
<dbReference type="Gene3D" id="2.40.50.100">
    <property type="match status" value="2"/>
</dbReference>
<proteinExistence type="predicted"/>
<dbReference type="Proteomes" id="UP000271624">
    <property type="component" value="Unassembled WGS sequence"/>
</dbReference>
<keyword evidence="2" id="KW-0472">Membrane</keyword>
<dbReference type="Gene3D" id="2.40.30.170">
    <property type="match status" value="1"/>
</dbReference>
<dbReference type="EMBL" id="RSCL01000016">
    <property type="protein sequence ID" value="RUT02512.1"/>
    <property type="molecule type" value="Genomic_DNA"/>
</dbReference>
<reference evidence="4" key="2">
    <citation type="journal article" date="2019" name="Genome Biol. Evol.">
        <title>Day and night: Metabolic profiles and evolutionary relationships of six axenic non-marine cyanobacteria.</title>
        <authorList>
            <person name="Will S.E."/>
            <person name="Henke P."/>
            <person name="Boedeker C."/>
            <person name="Huang S."/>
            <person name="Brinkmann H."/>
            <person name="Rohde M."/>
            <person name="Jarek M."/>
            <person name="Friedl T."/>
            <person name="Seufert S."/>
            <person name="Schumacher M."/>
            <person name="Overmann J."/>
            <person name="Neumann-Schaal M."/>
            <person name="Petersen J."/>
        </authorList>
    </citation>
    <scope>NUCLEOTIDE SEQUENCE [LARGE SCALE GENOMIC DNA]</scope>
    <source>
        <strain evidence="4">PCC 7102</strain>
    </source>
</reference>
<sequence>MSRWTEESGTERPRERREYTWGLAVIVPLLLTAGVLTVAKWQQLQSLNNPAPINRPVANSVNAVGRLEPRGEVIRVSAPTSGIQTSTRVEQILVREGERVKKDQVLAVLDNFKSNQAALEEAKAKLLETRANLGSVKSGSPRELQAQNAVINRLQAQLRGESEAQQAAVNRLQAQLQGERIATQATVDRIAAELRGQTDSLTATVARTQAEQRNAEVDFERYDTLFREGAISAQERDRRRLAAQTSSSQVTESQAQRRQAIATLQQQLAEARANQVKTIATLQQQITEARVNRDKTIATLQKQIEEERSRFGKLRDVAPSNVQIAQAQVSSAIANQRRAENELSQSYVKAPISGEILKIHTKPGEVMTSNGIAEIGRTDEMLVVAEIPEDNIGKVRLGQKATISSENGAFNGQLQGTVTEIGRKVGKRDVLNTDPAADIDARVVEVKISLPREDSERVSGLTFAKVLVEIGI</sequence>
<evidence type="ECO:0000313" key="4">
    <source>
        <dbReference type="EMBL" id="RUT02512.1"/>
    </source>
</evidence>
<evidence type="ECO:0000259" key="3">
    <source>
        <dbReference type="Pfam" id="PF25876"/>
    </source>
</evidence>
<keyword evidence="2" id="KW-0812">Transmembrane</keyword>
<dbReference type="RefSeq" id="WP_127084215.1">
    <property type="nucleotide sequence ID" value="NZ_RSCL01000016.1"/>
</dbReference>
<feature type="coiled-coil region" evidence="1">
    <location>
        <begin position="109"/>
        <end position="175"/>
    </location>
</feature>
<dbReference type="GO" id="GO:1990281">
    <property type="term" value="C:efflux pump complex"/>
    <property type="evidence" value="ECO:0007669"/>
    <property type="project" value="TreeGrafter"/>
</dbReference>
<protein>
    <submittedName>
        <fullName evidence="4">DevB secretion protein</fullName>
    </submittedName>
</protein>
<gene>
    <name evidence="4" type="ORF">DSM106972_059900</name>
</gene>
<keyword evidence="2" id="KW-1133">Transmembrane helix</keyword>
<feature type="transmembrane region" description="Helical" evidence="2">
    <location>
        <begin position="21"/>
        <end position="41"/>
    </location>
</feature>
<dbReference type="InterPro" id="IPR014315">
    <property type="entry name" value="ABC_heterocyst_DevB"/>
</dbReference>
<keyword evidence="1" id="KW-0175">Coiled coil</keyword>
<accession>A0A433V8R7</accession>
<dbReference type="Gene3D" id="1.10.287.470">
    <property type="entry name" value="Helix hairpin bin"/>
    <property type="match status" value="2"/>
</dbReference>
<reference evidence="4" key="1">
    <citation type="submission" date="2018-12" db="EMBL/GenBank/DDBJ databases">
        <authorList>
            <person name="Will S."/>
            <person name="Neumann-Schaal M."/>
            <person name="Henke P."/>
        </authorList>
    </citation>
    <scope>NUCLEOTIDE SEQUENCE</scope>
    <source>
        <strain evidence="4">PCC 7102</strain>
    </source>
</reference>
<keyword evidence="5" id="KW-1185">Reference proteome</keyword>
<evidence type="ECO:0000313" key="5">
    <source>
        <dbReference type="Proteomes" id="UP000271624"/>
    </source>
</evidence>
<dbReference type="NCBIfam" id="TIGR02971">
    <property type="entry name" value="heterocyst_DevB"/>
    <property type="match status" value="1"/>
</dbReference>
<dbReference type="GO" id="GO:0015562">
    <property type="term" value="F:efflux transmembrane transporter activity"/>
    <property type="evidence" value="ECO:0007669"/>
    <property type="project" value="TreeGrafter"/>
</dbReference>
<dbReference type="SUPFAM" id="SSF111369">
    <property type="entry name" value="HlyD-like secretion proteins"/>
    <property type="match status" value="2"/>
</dbReference>
<organism evidence="4 5">
    <name type="scientific">Dulcicalothrix desertica PCC 7102</name>
    <dbReference type="NCBI Taxonomy" id="232991"/>
    <lineage>
        <taxon>Bacteria</taxon>
        <taxon>Bacillati</taxon>
        <taxon>Cyanobacteriota</taxon>
        <taxon>Cyanophyceae</taxon>
        <taxon>Nostocales</taxon>
        <taxon>Calotrichaceae</taxon>
        <taxon>Dulcicalothrix</taxon>
    </lineage>
</organism>
<dbReference type="OrthoDB" id="556614at2"/>
<dbReference type="PANTHER" id="PTHR30469">
    <property type="entry name" value="MULTIDRUG RESISTANCE PROTEIN MDTA"/>
    <property type="match status" value="1"/>
</dbReference>
<evidence type="ECO:0000256" key="2">
    <source>
        <dbReference type="SAM" id="Phobius"/>
    </source>
</evidence>
<dbReference type="InterPro" id="IPR058624">
    <property type="entry name" value="MdtA-like_HH"/>
</dbReference>
<dbReference type="Pfam" id="PF25876">
    <property type="entry name" value="HH_MFP_RND"/>
    <property type="match status" value="1"/>
</dbReference>
<comment type="caution">
    <text evidence="4">The sequence shown here is derived from an EMBL/GenBank/DDBJ whole genome shotgun (WGS) entry which is preliminary data.</text>
</comment>
<feature type="domain" description="Multidrug resistance protein MdtA-like alpha-helical hairpin" evidence="3">
    <location>
        <begin position="198"/>
        <end position="264"/>
    </location>
</feature>
<dbReference type="AlphaFoldDB" id="A0A433V8R7"/>
<name>A0A433V8R7_9CYAN</name>